<evidence type="ECO:0000313" key="2">
    <source>
        <dbReference type="Proteomes" id="UP000408482"/>
    </source>
</evidence>
<protein>
    <submittedName>
        <fullName evidence="1">Uncharacterized protein</fullName>
    </submittedName>
</protein>
<accession>A0A564W3S7</accession>
<dbReference type="AlphaFoldDB" id="A0A564W3S7"/>
<gene>
    <name evidence="1" type="ORF">RSSSTS7063_00118</name>
</gene>
<dbReference type="EMBL" id="CABHNW010000122">
    <property type="protein sequence ID" value="VUX39524.1"/>
    <property type="molecule type" value="Genomic_DNA"/>
</dbReference>
<dbReference type="Proteomes" id="UP000408482">
    <property type="component" value="Unassembled WGS sequence"/>
</dbReference>
<keyword evidence="2" id="KW-1185">Reference proteome</keyword>
<sequence>MHLLQVTAGSSQFLPDIRNRIDTDHVHSLVCKEEEVVHHLIENTGIAVVQIPLVRIKGSHDIVTDIRKPGKVPRSSGREYLWYGLFVLVRDLTVVVEEVTAHIFAVTLACFFGPLMILGSVVHNKIHTQVHSVFVAFICKGSQVLHGTKVRADFAEVGYCVTTVGTALRGIQERHQMQTVYITLLKIWKLGRNSLDVAGKIVNIEHHAKHILLAEPVRIFFSFQVAVFERAAACCKILVHLVAELCKHIVIVIKLCVQPSKLVVMMV</sequence>
<dbReference type="AntiFam" id="ANF00194">
    <property type="entry name" value="Shadow ORF (opposite ams)"/>
</dbReference>
<organism evidence="1 2">
    <name type="scientific">Blautia luti</name>
    <dbReference type="NCBI Taxonomy" id="89014"/>
    <lineage>
        <taxon>Bacteria</taxon>
        <taxon>Bacillati</taxon>
        <taxon>Bacillota</taxon>
        <taxon>Clostridia</taxon>
        <taxon>Lachnospirales</taxon>
        <taxon>Lachnospiraceae</taxon>
        <taxon>Blautia</taxon>
    </lineage>
</organism>
<evidence type="ECO:0000313" key="1">
    <source>
        <dbReference type="EMBL" id="VUX39524.1"/>
    </source>
</evidence>
<proteinExistence type="predicted"/>
<reference evidence="1 2" key="1">
    <citation type="submission" date="2019-07" db="EMBL/GenBank/DDBJ databases">
        <authorList>
            <person name="Hibberd C M."/>
            <person name="Gehrig L. J."/>
            <person name="Chang H.-W."/>
            <person name="Venkatesh S."/>
        </authorList>
    </citation>
    <scope>NUCLEOTIDE SEQUENCE [LARGE SCALE GENOMIC DNA]</scope>
    <source>
        <strain evidence="1">Blautia_luti_SSTS_Bg7063</strain>
    </source>
</reference>
<name>A0A564W3S7_9FIRM</name>